<reference evidence="2" key="1">
    <citation type="submission" date="2019-02" db="EMBL/GenBank/DDBJ databases">
        <authorList>
            <person name="Li S.-H."/>
        </authorList>
    </citation>
    <scope>NUCLEOTIDE SEQUENCE</scope>
    <source>
        <strain evidence="2">IMCC8485</strain>
    </source>
</reference>
<keyword evidence="3" id="KW-1185">Reference proteome</keyword>
<organism evidence="2 3">
    <name type="scientific">Candidatus Seongchinamella marina</name>
    <dbReference type="NCBI Taxonomy" id="2518990"/>
    <lineage>
        <taxon>Bacteria</taxon>
        <taxon>Pseudomonadati</taxon>
        <taxon>Pseudomonadota</taxon>
        <taxon>Gammaproteobacteria</taxon>
        <taxon>Cellvibrionales</taxon>
        <taxon>Halieaceae</taxon>
        <taxon>Seongchinamella</taxon>
    </lineage>
</organism>
<protein>
    <recommendedName>
        <fullName evidence="1">Aminoglycoside phosphotransferase domain-containing protein</fullName>
    </recommendedName>
</protein>
<dbReference type="PANTHER" id="PTHR23020:SF41">
    <property type="entry name" value="AMINOGLYCOSIDE PHOSPHOTRANSFERASE DOMAIN-CONTAINING PROTEIN"/>
    <property type="match status" value="1"/>
</dbReference>
<dbReference type="Gene3D" id="3.90.1200.10">
    <property type="match status" value="1"/>
</dbReference>
<dbReference type="RefSeq" id="WP_279251091.1">
    <property type="nucleotide sequence ID" value="NZ_SHNP01000001.1"/>
</dbReference>
<dbReference type="InterPro" id="IPR052961">
    <property type="entry name" value="Oxido-Kinase-like_Enzymes"/>
</dbReference>
<dbReference type="SUPFAM" id="SSF56112">
    <property type="entry name" value="Protein kinase-like (PK-like)"/>
    <property type="match status" value="1"/>
</dbReference>
<dbReference type="InterPro" id="IPR011009">
    <property type="entry name" value="Kinase-like_dom_sf"/>
</dbReference>
<evidence type="ECO:0000313" key="3">
    <source>
        <dbReference type="Proteomes" id="UP001143307"/>
    </source>
</evidence>
<dbReference type="InterPro" id="IPR002575">
    <property type="entry name" value="Aminoglycoside_PTrfase"/>
</dbReference>
<accession>A0ABT3SPV4</accession>
<evidence type="ECO:0000259" key="1">
    <source>
        <dbReference type="Pfam" id="PF01636"/>
    </source>
</evidence>
<comment type="caution">
    <text evidence="2">The sequence shown here is derived from an EMBL/GenBank/DDBJ whole genome shotgun (WGS) entry which is preliminary data.</text>
</comment>
<dbReference type="EMBL" id="SHNP01000001">
    <property type="protein sequence ID" value="MCX2972023.1"/>
    <property type="molecule type" value="Genomic_DNA"/>
</dbReference>
<dbReference type="Proteomes" id="UP001143307">
    <property type="component" value="Unassembled WGS sequence"/>
</dbReference>
<dbReference type="Pfam" id="PF01636">
    <property type="entry name" value="APH"/>
    <property type="match status" value="1"/>
</dbReference>
<sequence length="348" mass="39081">MSNIPQALSEVSIEWLSRVLNTPVAAFRVTDANDGTTGRGVLELQYEHQSDLPARLFVKLPPSDEAQRAFVISSGMGKREAMFYQQLGSKVPVRVPYCYYAGSCDSGARYIMLLEHLEDSNCSFQNARDHYSSHYLRSVLDRFARLHSAYWESPDFVAELDWLQPPLQHEIGAQLVALALEQHVSAMPPVFAAMCELYIAETDAIHRLWNRGPDTLIHGDVHDGNMFLDSSVPGFLDWALTARGPGMRDVGYFLAGTLTENDQQSLAQDLVSYYREQLLRYGVFAPPLEELLQQYRWHAAYVWVGAVTTLAMGDAWQPMNYTLSSLQRIHCALESLDTVNAISAAVRS</sequence>
<evidence type="ECO:0000313" key="2">
    <source>
        <dbReference type="EMBL" id="MCX2972023.1"/>
    </source>
</evidence>
<feature type="domain" description="Aminoglycoside phosphotransferase" evidence="1">
    <location>
        <begin position="45"/>
        <end position="275"/>
    </location>
</feature>
<dbReference type="PANTHER" id="PTHR23020">
    <property type="entry name" value="UNCHARACTERIZED NUCLEAR HORMONE RECEPTOR-RELATED"/>
    <property type="match status" value="1"/>
</dbReference>
<proteinExistence type="predicted"/>
<gene>
    <name evidence="2" type="ORF">EYC87_00300</name>
</gene>
<name>A0ABT3SPV4_9GAMM</name>